<dbReference type="Pfam" id="PF13519">
    <property type="entry name" value="VWA_2"/>
    <property type="match status" value="1"/>
</dbReference>
<dbReference type="EMBL" id="CP029287">
    <property type="protein sequence ID" value="AWR99123.1"/>
    <property type="molecule type" value="Genomic_DNA"/>
</dbReference>
<accession>A0A2U9IT39</accession>
<feature type="domain" description="VWFA" evidence="2">
    <location>
        <begin position="68"/>
        <end position="259"/>
    </location>
</feature>
<dbReference type="InterPro" id="IPR002035">
    <property type="entry name" value="VWF_A"/>
</dbReference>
<organism evidence="3 4">
    <name type="scientific">Metallosphaera hakonensis JCM 8857 = DSM 7519</name>
    <dbReference type="NCBI Taxonomy" id="1293036"/>
    <lineage>
        <taxon>Archaea</taxon>
        <taxon>Thermoproteota</taxon>
        <taxon>Thermoprotei</taxon>
        <taxon>Sulfolobales</taxon>
        <taxon>Sulfolobaceae</taxon>
        <taxon>Metallosphaera</taxon>
    </lineage>
</organism>
<sequence>MRALPSRLTPWLRLPLISSRFITKFPEKILMTLSLRLDGSHAFSWTSEMRSAFAITIVPEKRREAPLDLFVLLDVSGSMNTLDIDPDGIDPSMIQGYGVVDGKEVMYINKAEKKTRLELALEGIRYLLEKVDPKTRVTLITFADQVKVLCRRAPPNVALGYLEEMEPDGNTALHSAIKKAISLIDEHPARIILLTDGYPTDVEDEDEYSKFSLPQFSQMIPIGVGEYNAKIMNRLAERSNGRFYHLNNLEELSEILEQERPKPSAGIKVRLNLISEFPLSLINYSAPINIGTIEGVVRIFGFLNVPPLYSGEILKVRLTYVDTADNREKSIEKSLAVTPAKDVNQFRSGVNQSVLLEASYYQKMREVQQLIDQGMQVEATKKIAELGQIAERTRKQDLIESTRKMAGTSNPNEISSEITKRMRS</sequence>
<keyword evidence="4" id="KW-1185">Reference proteome</keyword>
<feature type="compositionally biased region" description="Polar residues" evidence="1">
    <location>
        <begin position="407"/>
        <end position="417"/>
    </location>
</feature>
<dbReference type="Gene3D" id="3.40.50.410">
    <property type="entry name" value="von Willebrand factor, type A domain"/>
    <property type="match status" value="1"/>
</dbReference>
<dbReference type="SMART" id="SM00327">
    <property type="entry name" value="VWA"/>
    <property type="match status" value="1"/>
</dbReference>
<dbReference type="AlphaFoldDB" id="A0A2U9IT39"/>
<evidence type="ECO:0000313" key="4">
    <source>
        <dbReference type="Proteomes" id="UP000247586"/>
    </source>
</evidence>
<proteinExistence type="predicted"/>
<dbReference type="InterPro" id="IPR040929">
    <property type="entry name" value="ArnB_C"/>
</dbReference>
<feature type="region of interest" description="Disordered" evidence="1">
    <location>
        <begin position="404"/>
        <end position="424"/>
    </location>
</feature>
<dbReference type="InterPro" id="IPR036465">
    <property type="entry name" value="vWFA_dom_sf"/>
</dbReference>
<dbReference type="Proteomes" id="UP000247586">
    <property type="component" value="Chromosome"/>
</dbReference>
<dbReference type="STRING" id="1293036.GCA_001315825_01537"/>
<evidence type="ECO:0000259" key="2">
    <source>
        <dbReference type="PROSITE" id="PS50234"/>
    </source>
</evidence>
<dbReference type="RefSeq" id="WP_054836658.1">
    <property type="nucleotide sequence ID" value="NZ_BBBA01000008.1"/>
</dbReference>
<name>A0A2U9IT39_9CREN</name>
<dbReference type="KEGG" id="mhk:DFR87_04770"/>
<protein>
    <submittedName>
        <fullName evidence="3">VWA domain-containing protein</fullName>
    </submittedName>
</protein>
<dbReference type="PROSITE" id="PS50234">
    <property type="entry name" value="VWFA"/>
    <property type="match status" value="1"/>
</dbReference>
<evidence type="ECO:0000313" key="3">
    <source>
        <dbReference type="EMBL" id="AWR99123.1"/>
    </source>
</evidence>
<dbReference type="Pfam" id="PF18677">
    <property type="entry name" value="ArnB_C"/>
    <property type="match status" value="1"/>
</dbReference>
<dbReference type="SUPFAM" id="SSF53300">
    <property type="entry name" value="vWA-like"/>
    <property type="match status" value="1"/>
</dbReference>
<gene>
    <name evidence="3" type="ORF">DFR87_04770</name>
</gene>
<reference evidence="3" key="1">
    <citation type="submission" date="2018-05" db="EMBL/GenBank/DDBJ databases">
        <title>Complete Genome Sequences of Extremely Thermoacidophilic, Metal-Mobilizing Type-Strain Members of the Archaeal Family Sulfolobaceae: Acidianus brierleyi DSM-1651T, Acidianus sulfidivorans DSM-18786T, Metallosphaera hakonensis DSM-7519T, and Metallosphaera prunae DSM-10039T.</title>
        <authorList>
            <person name="Counts J.A."/>
            <person name="Kelly R.M."/>
        </authorList>
    </citation>
    <scope>NUCLEOTIDE SEQUENCE [LARGE SCALE GENOMIC DNA]</scope>
    <source>
        <strain evidence="3">HO1-1</strain>
    </source>
</reference>
<evidence type="ECO:0000256" key="1">
    <source>
        <dbReference type="SAM" id="MobiDB-lite"/>
    </source>
</evidence>